<dbReference type="Proteomes" id="UP000183947">
    <property type="component" value="Unassembled WGS sequence"/>
</dbReference>
<dbReference type="EMBL" id="FRAS01000024">
    <property type="protein sequence ID" value="SHL88116.1"/>
    <property type="molecule type" value="Genomic_DNA"/>
</dbReference>
<dbReference type="RefSeq" id="WP_073288029.1">
    <property type="nucleotide sequence ID" value="NZ_FRAS01000024.1"/>
</dbReference>
<evidence type="ECO:0000313" key="1">
    <source>
        <dbReference type="EMBL" id="SHL88116.1"/>
    </source>
</evidence>
<dbReference type="STRING" id="1121959.SAMN02746009_03554"/>
<name>A0A1M7E8Y8_9BACT</name>
<proteinExistence type="predicted"/>
<reference evidence="2" key="1">
    <citation type="submission" date="2016-11" db="EMBL/GenBank/DDBJ databases">
        <authorList>
            <person name="Varghese N."/>
            <person name="Submissions S."/>
        </authorList>
    </citation>
    <scope>NUCLEOTIDE SEQUENCE [LARGE SCALE GENOMIC DNA]</scope>
    <source>
        <strain evidence="2">DSM 18569</strain>
    </source>
</reference>
<keyword evidence="2" id="KW-1185">Reference proteome</keyword>
<sequence>MQNIPDKNESMSTLRFTLGVLTNKLKRLPLGTAEWRQCADELLDINDKINSLQAAMADYGR</sequence>
<protein>
    <submittedName>
        <fullName evidence="1">Uncharacterized protein</fullName>
    </submittedName>
</protein>
<evidence type="ECO:0000313" key="2">
    <source>
        <dbReference type="Proteomes" id="UP000183947"/>
    </source>
</evidence>
<dbReference type="AlphaFoldDB" id="A0A1M7E8Y8"/>
<accession>A0A1M7E8Y8</accession>
<gene>
    <name evidence="1" type="ORF">SAMN02746009_03554</name>
</gene>
<organism evidence="1 2">
    <name type="scientific">Hymenobacter psychrotolerans DSM 18569</name>
    <dbReference type="NCBI Taxonomy" id="1121959"/>
    <lineage>
        <taxon>Bacteria</taxon>
        <taxon>Pseudomonadati</taxon>
        <taxon>Bacteroidota</taxon>
        <taxon>Cytophagia</taxon>
        <taxon>Cytophagales</taxon>
        <taxon>Hymenobacteraceae</taxon>
        <taxon>Hymenobacter</taxon>
    </lineage>
</organism>